<comment type="caution">
    <text evidence="3">The sequence shown here is derived from an EMBL/GenBank/DDBJ whole genome shotgun (WGS) entry which is preliminary data.</text>
</comment>
<proteinExistence type="predicted"/>
<evidence type="ECO:0000259" key="2">
    <source>
        <dbReference type="Pfam" id="PF03732"/>
    </source>
</evidence>
<dbReference type="Proteomes" id="UP000765509">
    <property type="component" value="Unassembled WGS sequence"/>
</dbReference>
<name>A0A9Q3DIK3_9BASI</name>
<organism evidence="3 4">
    <name type="scientific">Austropuccinia psidii MF-1</name>
    <dbReference type="NCBI Taxonomy" id="1389203"/>
    <lineage>
        <taxon>Eukaryota</taxon>
        <taxon>Fungi</taxon>
        <taxon>Dikarya</taxon>
        <taxon>Basidiomycota</taxon>
        <taxon>Pucciniomycotina</taxon>
        <taxon>Pucciniomycetes</taxon>
        <taxon>Pucciniales</taxon>
        <taxon>Sphaerophragmiaceae</taxon>
        <taxon>Austropuccinia</taxon>
    </lineage>
</organism>
<dbReference type="AlphaFoldDB" id="A0A9Q3DIK3"/>
<keyword evidence="4" id="KW-1185">Reference proteome</keyword>
<feature type="region of interest" description="Disordered" evidence="1">
    <location>
        <begin position="26"/>
        <end position="58"/>
    </location>
</feature>
<dbReference type="InterPro" id="IPR005162">
    <property type="entry name" value="Retrotrans_gag_dom"/>
</dbReference>
<feature type="domain" description="Retrotransposon gag" evidence="2">
    <location>
        <begin position="146"/>
        <end position="242"/>
    </location>
</feature>
<evidence type="ECO:0000256" key="1">
    <source>
        <dbReference type="SAM" id="MobiDB-lite"/>
    </source>
</evidence>
<feature type="compositionally biased region" description="Basic and acidic residues" evidence="1">
    <location>
        <begin position="36"/>
        <end position="47"/>
    </location>
</feature>
<accession>A0A9Q3DIK3</accession>
<dbReference type="EMBL" id="AVOT02016145">
    <property type="protein sequence ID" value="MBW0501096.1"/>
    <property type="molecule type" value="Genomic_DNA"/>
</dbReference>
<feature type="compositionally biased region" description="Acidic residues" evidence="1">
    <location>
        <begin position="48"/>
        <end position="58"/>
    </location>
</feature>
<reference evidence="3" key="1">
    <citation type="submission" date="2021-03" db="EMBL/GenBank/DDBJ databases">
        <title>Draft genome sequence of rust myrtle Austropuccinia psidii MF-1, a brazilian biotype.</title>
        <authorList>
            <person name="Quecine M.C."/>
            <person name="Pachon D.M.R."/>
            <person name="Bonatelli M.L."/>
            <person name="Correr F.H."/>
            <person name="Franceschini L.M."/>
            <person name="Leite T.F."/>
            <person name="Margarido G.R.A."/>
            <person name="Almeida C.A."/>
            <person name="Ferrarezi J.A."/>
            <person name="Labate C.A."/>
        </authorList>
    </citation>
    <scope>NUCLEOTIDE SEQUENCE</scope>
    <source>
        <strain evidence="3">MF-1</strain>
    </source>
</reference>
<protein>
    <recommendedName>
        <fullName evidence="2">Retrotransposon gag domain-containing protein</fullName>
    </recommendedName>
</protein>
<sequence>MEGEAPFRRGDVKYKRLRSFFGLLSGYPGISQGPRSRLEEAEDKEGQESVEEEESEETEVEAALEGVPEASKASNIALSNQPLVSQAEPNFLKMMEQMIQCMGQHTKAVDPRDISRAPALKTPSMKAPDSFDANFFSDRKKALYPTSFLTGTAGKWIEPYFSNIYNEDPSYILNNWQLFETQLFTLLGDPHKVRKAEQELDNLRMKESGKFSLYIADFRSLMSRIGDWGERAYIHVYRRGLASRLLDQLASHPGNFDSLQELMDITLE</sequence>
<dbReference type="Pfam" id="PF03732">
    <property type="entry name" value="Retrotrans_gag"/>
    <property type="match status" value="1"/>
</dbReference>
<evidence type="ECO:0000313" key="3">
    <source>
        <dbReference type="EMBL" id="MBW0501096.1"/>
    </source>
</evidence>
<evidence type="ECO:0000313" key="4">
    <source>
        <dbReference type="Proteomes" id="UP000765509"/>
    </source>
</evidence>
<gene>
    <name evidence="3" type="ORF">O181_040811</name>
</gene>